<organism evidence="1 2">
    <name type="scientific">Pyropia yezoensis</name>
    <name type="common">Susabi-nori</name>
    <name type="synonym">Porphyra yezoensis</name>
    <dbReference type="NCBI Taxonomy" id="2788"/>
    <lineage>
        <taxon>Eukaryota</taxon>
        <taxon>Rhodophyta</taxon>
        <taxon>Bangiophyceae</taxon>
        <taxon>Bangiales</taxon>
        <taxon>Bangiaceae</taxon>
        <taxon>Pyropia</taxon>
    </lineage>
</organism>
<protein>
    <submittedName>
        <fullName evidence="1">Uncharacterized protein</fullName>
    </submittedName>
</protein>
<comment type="caution">
    <text evidence="1">The sequence shown here is derived from an EMBL/GenBank/DDBJ whole genome shotgun (WGS) entry which is preliminary data.</text>
</comment>
<proteinExistence type="predicted"/>
<accession>A0ACC3BLL9</accession>
<evidence type="ECO:0000313" key="2">
    <source>
        <dbReference type="Proteomes" id="UP000798662"/>
    </source>
</evidence>
<keyword evidence="2" id="KW-1185">Reference proteome</keyword>
<dbReference type="Proteomes" id="UP000798662">
    <property type="component" value="Chromosome 1"/>
</dbReference>
<dbReference type="EMBL" id="CM020618">
    <property type="protein sequence ID" value="KAK1858855.1"/>
    <property type="molecule type" value="Genomic_DNA"/>
</dbReference>
<gene>
    <name evidence="1" type="ORF">I4F81_001455</name>
</gene>
<name>A0ACC3BLL9_PYRYE</name>
<sequence length="447" mass="45581">MGSPVVASEEMVAVGVRARAAALAMARVGGLAKDAALTAVHAALASAKADILAANGRDKAAAAARVADGGLPAATAKRLELGGAKFDALLQGVTSVRALPDPVGTVSRATRLDDGLDLYRVATPIGVIAVVFEARPEAAVQIAALAIKSANAVILKGGKEAEASNAILVQCIRKGLAAADFPVDAVQLVATRGEVAQLLSLNTHIDLVIPRGSNALVKYITENTKIPVMGHADGLCAVYVDAAADMDKAVAIVVDAKAQYPAVCNAAETVLVHADVAPTALPRLAAGLAAAGVELRADDRAYAVLRPDGSDDASSADGACVVRACADDWDTEFLELTVALGVVESLDAAVDHINAHGSHHTDAIVTEDSAAAGAFLARVDSAGVFHNASTRFADGFRYGFGAEVGVSTHRTHARGPVGLEGLLIYKYRLYGQGHTVAALFILGTGAE</sequence>
<evidence type="ECO:0000313" key="1">
    <source>
        <dbReference type="EMBL" id="KAK1858855.1"/>
    </source>
</evidence>
<reference evidence="1" key="1">
    <citation type="submission" date="2019-11" db="EMBL/GenBank/DDBJ databases">
        <title>Nori genome reveals adaptations in red seaweeds to the harsh intertidal environment.</title>
        <authorList>
            <person name="Wang D."/>
            <person name="Mao Y."/>
        </authorList>
    </citation>
    <scope>NUCLEOTIDE SEQUENCE</scope>
    <source>
        <tissue evidence="1">Gametophyte</tissue>
    </source>
</reference>